<keyword evidence="2" id="KW-1185">Reference proteome</keyword>
<organism evidence="2 3">
    <name type="scientific">Ditylenchus dipsaci</name>
    <dbReference type="NCBI Taxonomy" id="166011"/>
    <lineage>
        <taxon>Eukaryota</taxon>
        <taxon>Metazoa</taxon>
        <taxon>Ecdysozoa</taxon>
        <taxon>Nematoda</taxon>
        <taxon>Chromadorea</taxon>
        <taxon>Rhabditida</taxon>
        <taxon>Tylenchina</taxon>
        <taxon>Tylenchomorpha</taxon>
        <taxon>Sphaerularioidea</taxon>
        <taxon>Anguinidae</taxon>
        <taxon>Anguininae</taxon>
        <taxon>Ditylenchus</taxon>
    </lineage>
</organism>
<dbReference type="GO" id="GO:0008934">
    <property type="term" value="F:inositol monophosphate 1-phosphatase activity"/>
    <property type="evidence" value="ECO:0007669"/>
    <property type="project" value="TreeGrafter"/>
</dbReference>
<evidence type="ECO:0000313" key="2">
    <source>
        <dbReference type="Proteomes" id="UP000887574"/>
    </source>
</evidence>
<dbReference type="WBParaSite" id="jg26494">
    <property type="protein sequence ID" value="jg26494"/>
    <property type="gene ID" value="jg26494"/>
</dbReference>
<name>A0A915E395_9BILA</name>
<dbReference type="AlphaFoldDB" id="A0A915E395"/>
<evidence type="ECO:0000313" key="3">
    <source>
        <dbReference type="WBParaSite" id="jg26494"/>
    </source>
</evidence>
<evidence type="ECO:0000256" key="1">
    <source>
        <dbReference type="ARBA" id="ARBA00009759"/>
    </source>
</evidence>
<dbReference type="SUPFAM" id="SSF56655">
    <property type="entry name" value="Carbohydrate phosphatase"/>
    <property type="match status" value="1"/>
</dbReference>
<dbReference type="GO" id="GO:0006020">
    <property type="term" value="P:inositol metabolic process"/>
    <property type="evidence" value="ECO:0007669"/>
    <property type="project" value="TreeGrafter"/>
</dbReference>
<accession>A0A915E395</accession>
<dbReference type="Proteomes" id="UP000887574">
    <property type="component" value="Unplaced"/>
</dbReference>
<comment type="similarity">
    <text evidence="1">Belongs to the inositol monophosphatase superfamily.</text>
</comment>
<dbReference type="GO" id="GO:0007165">
    <property type="term" value="P:signal transduction"/>
    <property type="evidence" value="ECO:0007669"/>
    <property type="project" value="TreeGrafter"/>
</dbReference>
<sequence>MPFIAISVGLAVGKEMVGAIVYNPITEELFTAQKDQKARLTTNPHRQLGSTVYTMMYVAQGKLASYLGYSGHLIDPTGNEFNLFSRKILCAGTEKYAQNMVAKFEVFDFESELAQDKDVNNNHGTMNSSNNGK</sequence>
<dbReference type="Pfam" id="PF00459">
    <property type="entry name" value="Inositol_P"/>
    <property type="match status" value="1"/>
</dbReference>
<proteinExistence type="inferred from homology"/>
<protein>
    <submittedName>
        <fullName evidence="3">Uncharacterized protein</fullName>
    </submittedName>
</protein>
<dbReference type="PANTHER" id="PTHR20854">
    <property type="entry name" value="INOSITOL MONOPHOSPHATASE"/>
    <property type="match status" value="1"/>
</dbReference>
<dbReference type="Gene3D" id="3.30.540.10">
    <property type="entry name" value="Fructose-1,6-Bisphosphatase, subunit A, domain 1"/>
    <property type="match status" value="1"/>
</dbReference>
<dbReference type="InterPro" id="IPR000760">
    <property type="entry name" value="Inositol_monophosphatase-like"/>
</dbReference>
<reference evidence="3" key="1">
    <citation type="submission" date="2022-11" db="UniProtKB">
        <authorList>
            <consortium name="WormBaseParasite"/>
        </authorList>
    </citation>
    <scope>IDENTIFICATION</scope>
</reference>
<dbReference type="PANTHER" id="PTHR20854:SF4">
    <property type="entry name" value="INOSITOL-1-MONOPHOSPHATASE-RELATED"/>
    <property type="match status" value="1"/>
</dbReference>